<evidence type="ECO:0000313" key="2">
    <source>
        <dbReference type="EMBL" id="GMN65769.1"/>
    </source>
</evidence>
<protein>
    <submittedName>
        <fullName evidence="1">Uncharacterized protein</fullName>
    </submittedName>
</protein>
<evidence type="ECO:0000313" key="5">
    <source>
        <dbReference type="Proteomes" id="UP001187192"/>
    </source>
</evidence>
<proteinExistence type="predicted"/>
<dbReference type="Proteomes" id="UP001187192">
    <property type="component" value="Unassembled WGS sequence"/>
</dbReference>
<sequence length="225" mass="25138">MGEATTRCKWSSATTAICHHEATVAPRRSAGDRRQWWQQSTAHYRRCSCVLSAGDEISRPAIYGGGRCFCKWSSGYDREATTALITLHLVTCKKEAHRSDGNISEVFTKDTPILKLVMVLVSKRRDRALARKNYPYLNRWADPLFIDVLRGLRCSSDPIGLDSECSRRIDMLQDISDGTGTVTGDMSGVRWRIVSVVPGHYCQHVWGGVTQTMRGPLSGWCLSVV</sequence>
<reference evidence="1" key="1">
    <citation type="submission" date="2023-07" db="EMBL/GenBank/DDBJ databases">
        <title>draft genome sequence of fig (Ficus carica).</title>
        <authorList>
            <person name="Takahashi T."/>
            <person name="Nishimura K."/>
        </authorList>
    </citation>
    <scope>NUCLEOTIDE SEQUENCE</scope>
</reference>
<comment type="caution">
    <text evidence="1">The sequence shown here is derived from an EMBL/GenBank/DDBJ whole genome shotgun (WGS) entry which is preliminary data.</text>
</comment>
<evidence type="ECO:0000313" key="1">
    <source>
        <dbReference type="EMBL" id="GMN65762.1"/>
    </source>
</evidence>
<evidence type="ECO:0000313" key="4">
    <source>
        <dbReference type="EMBL" id="GMN65803.1"/>
    </source>
</evidence>
<dbReference type="EMBL" id="BTGU01000261">
    <property type="protein sequence ID" value="GMN65769.1"/>
    <property type="molecule type" value="Genomic_DNA"/>
</dbReference>
<gene>
    <name evidence="1" type="ORF">TIFTF001_034818</name>
    <name evidence="2" type="ORF">TIFTF001_034843</name>
    <name evidence="3" type="ORF">TIFTF001_034853</name>
    <name evidence="4" type="ORF">TIFTF001_034876</name>
</gene>
<keyword evidence="5" id="KW-1185">Reference proteome</keyword>
<name>A0AA88E0M9_FICCA</name>
<organism evidence="1 5">
    <name type="scientific">Ficus carica</name>
    <name type="common">Common fig</name>
    <dbReference type="NCBI Taxonomy" id="3494"/>
    <lineage>
        <taxon>Eukaryota</taxon>
        <taxon>Viridiplantae</taxon>
        <taxon>Streptophyta</taxon>
        <taxon>Embryophyta</taxon>
        <taxon>Tracheophyta</taxon>
        <taxon>Spermatophyta</taxon>
        <taxon>Magnoliopsida</taxon>
        <taxon>eudicotyledons</taxon>
        <taxon>Gunneridae</taxon>
        <taxon>Pentapetalae</taxon>
        <taxon>rosids</taxon>
        <taxon>fabids</taxon>
        <taxon>Rosales</taxon>
        <taxon>Moraceae</taxon>
        <taxon>Ficeae</taxon>
        <taxon>Ficus</taxon>
    </lineage>
</organism>
<dbReference type="AlphaFoldDB" id="A0AA88E0M9"/>
<dbReference type="EMBL" id="BTGU01000263">
    <property type="protein sequence ID" value="GMN65803.1"/>
    <property type="molecule type" value="Genomic_DNA"/>
</dbReference>
<dbReference type="EMBL" id="BTGU01000260">
    <property type="protein sequence ID" value="GMN65762.1"/>
    <property type="molecule type" value="Genomic_DNA"/>
</dbReference>
<dbReference type="EMBL" id="BTGU01000262">
    <property type="protein sequence ID" value="GMN65796.1"/>
    <property type="molecule type" value="Genomic_DNA"/>
</dbReference>
<accession>A0AA88E0M9</accession>
<evidence type="ECO:0000313" key="3">
    <source>
        <dbReference type="EMBL" id="GMN65796.1"/>
    </source>
</evidence>